<comment type="caution">
    <text evidence="1">The sequence shown here is derived from an EMBL/GenBank/DDBJ whole genome shotgun (WGS) entry which is preliminary data.</text>
</comment>
<dbReference type="AlphaFoldDB" id="A0A1V8RKG4"/>
<dbReference type="InterPro" id="IPR018715">
    <property type="entry name" value="DUF2239"/>
</dbReference>
<dbReference type="RefSeq" id="WP_080921378.1">
    <property type="nucleotide sequence ID" value="NZ_MDET01000056.1"/>
</dbReference>
<dbReference type="Pfam" id="PF09998">
    <property type="entry name" value="DUF2239"/>
    <property type="match status" value="1"/>
</dbReference>
<evidence type="ECO:0000313" key="1">
    <source>
        <dbReference type="EMBL" id="OQM73690.1"/>
    </source>
</evidence>
<proteinExistence type="predicted"/>
<gene>
    <name evidence="1" type="ORF">BFN67_07170</name>
</gene>
<evidence type="ECO:0008006" key="3">
    <source>
        <dbReference type="Google" id="ProtNLM"/>
    </source>
</evidence>
<reference evidence="1 2" key="1">
    <citation type="journal article" date="2016" name="Int. J. Syst. Evol. Microbiol.">
        <title>Pseudaminobacter manganicus sp. nov., isolated from sludge of a manganese mine.</title>
        <authorList>
            <person name="Li J."/>
            <person name="Huang J."/>
            <person name="Liao S."/>
            <person name="Wang G."/>
        </authorList>
    </citation>
    <scope>NUCLEOTIDE SEQUENCE [LARGE SCALE GENOMIC DNA]</scope>
    <source>
        <strain evidence="1 2">JH-7</strain>
    </source>
</reference>
<dbReference type="EMBL" id="MDET01000056">
    <property type="protein sequence ID" value="OQM73690.1"/>
    <property type="molecule type" value="Genomic_DNA"/>
</dbReference>
<sequence length="190" mass="20744">MSSSDFCTAFAGEHLLAHGPLSAVVLKAKSSIEAGANVLVFDDRTGRLIDLDLRDHADPVAEQVTTDAQAEAPPAHRTRGRPKLGVVPREVTLLPRHWEWLASQPGGASVALRRLVEEARRAGGEADRRRQGQESAYRFMTAMAGDRPNYEEAMRALFAGDLAKVEELTQDWPQDIADHSLALARGLEPT</sequence>
<accession>A0A1V8RKG4</accession>
<evidence type="ECO:0000313" key="2">
    <source>
        <dbReference type="Proteomes" id="UP000191905"/>
    </source>
</evidence>
<name>A0A1V8RKG4_9HYPH</name>
<dbReference type="STRING" id="1873176.BFN67_07170"/>
<dbReference type="Proteomes" id="UP000191905">
    <property type="component" value="Unassembled WGS sequence"/>
</dbReference>
<organism evidence="1 2">
    <name type="scientific">Manganibacter manganicus</name>
    <dbReference type="NCBI Taxonomy" id="1873176"/>
    <lineage>
        <taxon>Bacteria</taxon>
        <taxon>Pseudomonadati</taxon>
        <taxon>Pseudomonadota</taxon>
        <taxon>Alphaproteobacteria</taxon>
        <taxon>Hyphomicrobiales</taxon>
        <taxon>Phyllobacteriaceae</taxon>
        <taxon>Manganibacter</taxon>
    </lineage>
</organism>
<keyword evidence="2" id="KW-1185">Reference proteome</keyword>
<dbReference type="OrthoDB" id="282960at2"/>
<protein>
    <recommendedName>
        <fullName evidence="3">DUF2239 domain-containing protein</fullName>
    </recommendedName>
</protein>